<accession>A0ABM0MRL8</accession>
<keyword evidence="6" id="KW-0862">Zinc</keyword>
<dbReference type="PROSITE" id="PS51837">
    <property type="entry name" value="LITAF"/>
    <property type="match status" value="1"/>
</dbReference>
<evidence type="ECO:0000256" key="6">
    <source>
        <dbReference type="ARBA" id="ARBA00022833"/>
    </source>
</evidence>
<keyword evidence="10" id="KW-1185">Reference proteome</keyword>
<sequence length="184" mass="19608">MEEFKQDDQPAPLGPPPPYPYQTQDVFTQSGLGGYPQQVPVLTATSTEPEVGPPQYPAQTAPYTCGGHSPIAPPPYSAFTVGGSPYSGRAQCATAIGTQPGGGMMPIAYRDHPVCQQCRSCGQNIVTKIEYQPGMITWVAAGITCMAGAWLGCCLIPFCIPACNDVNHHCPNCNMLLGKYDRLN</sequence>
<evidence type="ECO:0000256" key="5">
    <source>
        <dbReference type="ARBA" id="ARBA00022723"/>
    </source>
</evidence>
<evidence type="ECO:0000256" key="8">
    <source>
        <dbReference type="SAM" id="MobiDB-lite"/>
    </source>
</evidence>
<evidence type="ECO:0000256" key="7">
    <source>
        <dbReference type="ARBA" id="ARBA00023136"/>
    </source>
</evidence>
<organism evidence="10 11">
    <name type="scientific">Saccoglossus kowalevskii</name>
    <name type="common">Acorn worm</name>
    <dbReference type="NCBI Taxonomy" id="10224"/>
    <lineage>
        <taxon>Eukaryota</taxon>
        <taxon>Metazoa</taxon>
        <taxon>Hemichordata</taxon>
        <taxon>Enteropneusta</taxon>
        <taxon>Harrimaniidae</taxon>
        <taxon>Saccoglossus</taxon>
    </lineage>
</organism>
<dbReference type="GeneID" id="102806458"/>
<keyword evidence="5" id="KW-0479">Metal-binding</keyword>
<dbReference type="RefSeq" id="XP_006822659.1">
    <property type="nucleotide sequence ID" value="XM_006822596.1"/>
</dbReference>
<feature type="compositionally biased region" description="Polar residues" evidence="8">
    <location>
        <begin position="21"/>
        <end position="30"/>
    </location>
</feature>
<reference evidence="11" key="1">
    <citation type="submission" date="2025-08" db="UniProtKB">
        <authorList>
            <consortium name="RefSeq"/>
        </authorList>
    </citation>
    <scope>IDENTIFICATION</scope>
    <source>
        <tissue evidence="11">Testes</tissue>
    </source>
</reference>
<evidence type="ECO:0000313" key="10">
    <source>
        <dbReference type="Proteomes" id="UP000694865"/>
    </source>
</evidence>
<evidence type="ECO:0000256" key="4">
    <source>
        <dbReference type="ARBA" id="ARBA00005975"/>
    </source>
</evidence>
<keyword evidence="7" id="KW-0472">Membrane</keyword>
<evidence type="ECO:0000256" key="2">
    <source>
        <dbReference type="ARBA" id="ARBA00004481"/>
    </source>
</evidence>
<proteinExistence type="inferred from homology"/>
<evidence type="ECO:0000256" key="3">
    <source>
        <dbReference type="ARBA" id="ARBA00004630"/>
    </source>
</evidence>
<comment type="similarity">
    <text evidence="4">Belongs to the CDIP1/LITAF family.</text>
</comment>
<feature type="domain" description="LITAF" evidence="9">
    <location>
        <begin position="98"/>
        <end position="182"/>
    </location>
</feature>
<evidence type="ECO:0000259" key="9">
    <source>
        <dbReference type="PROSITE" id="PS51837"/>
    </source>
</evidence>
<name>A0ABM0MRL8_SACKO</name>
<protein>
    <submittedName>
        <fullName evidence="11">Lipopolysaccharide-induced tumor necrosis factor-alpha factor homolog</fullName>
    </submittedName>
</protein>
<gene>
    <name evidence="11" type="primary">LOC102806458</name>
</gene>
<dbReference type="InterPro" id="IPR037519">
    <property type="entry name" value="LITAF_fam"/>
</dbReference>
<dbReference type="InterPro" id="IPR006629">
    <property type="entry name" value="LITAF"/>
</dbReference>
<dbReference type="PANTHER" id="PTHR23292">
    <property type="entry name" value="LIPOPOLYSACCHARIDE-INDUCED TUMOR NECROSIS FACTOR-ALPHA FACTOR"/>
    <property type="match status" value="1"/>
</dbReference>
<dbReference type="SMART" id="SM00714">
    <property type="entry name" value="LITAF"/>
    <property type="match status" value="1"/>
</dbReference>
<dbReference type="Proteomes" id="UP000694865">
    <property type="component" value="Unplaced"/>
</dbReference>
<evidence type="ECO:0000256" key="1">
    <source>
        <dbReference type="ARBA" id="ARBA00004414"/>
    </source>
</evidence>
<evidence type="ECO:0000313" key="11">
    <source>
        <dbReference type="RefSeq" id="XP_006822659.1"/>
    </source>
</evidence>
<dbReference type="PANTHER" id="PTHR23292:SF6">
    <property type="entry name" value="FI16602P1-RELATED"/>
    <property type="match status" value="1"/>
</dbReference>
<comment type="subcellular location">
    <subcellularLocation>
        <location evidence="2">Endosome membrane</location>
        <topology evidence="2">Peripheral membrane protein</topology>
    </subcellularLocation>
    <subcellularLocation>
        <location evidence="1">Late endosome membrane</location>
    </subcellularLocation>
    <subcellularLocation>
        <location evidence="3">Lysosome membrane</location>
        <topology evidence="3">Peripheral membrane protein</topology>
        <orientation evidence="3">Cytoplasmic side</orientation>
    </subcellularLocation>
</comment>
<dbReference type="Pfam" id="PF10601">
    <property type="entry name" value="zf-LITAF-like"/>
    <property type="match status" value="1"/>
</dbReference>
<feature type="region of interest" description="Disordered" evidence="8">
    <location>
        <begin position="1"/>
        <end position="38"/>
    </location>
</feature>